<proteinExistence type="predicted"/>
<evidence type="ECO:0000313" key="4">
    <source>
        <dbReference type="Proteomes" id="UP001055102"/>
    </source>
</evidence>
<dbReference type="Pfam" id="PF00144">
    <property type="entry name" value="Beta-lactamase"/>
    <property type="match status" value="1"/>
</dbReference>
<comment type="caution">
    <text evidence="3">The sequence shown here is derived from an EMBL/GenBank/DDBJ whole genome shotgun (WGS) entry which is preliminary data.</text>
</comment>
<evidence type="ECO:0000259" key="1">
    <source>
        <dbReference type="Pfam" id="PF00144"/>
    </source>
</evidence>
<dbReference type="Gene3D" id="3.40.710.10">
    <property type="entry name" value="DD-peptidase/beta-lactamase superfamily"/>
    <property type="match status" value="1"/>
</dbReference>
<dbReference type="Proteomes" id="UP001055102">
    <property type="component" value="Unassembled WGS sequence"/>
</dbReference>
<dbReference type="InterPro" id="IPR001466">
    <property type="entry name" value="Beta-lactam-related"/>
</dbReference>
<accession>A0ABQ4SVP9</accession>
<dbReference type="PANTHER" id="PTHR46825">
    <property type="entry name" value="D-ALANYL-D-ALANINE-CARBOXYPEPTIDASE/ENDOPEPTIDASE AMPH"/>
    <property type="match status" value="1"/>
</dbReference>
<feature type="domain" description="Peptidase S12 Pab87-related C-terminal" evidence="2">
    <location>
        <begin position="473"/>
        <end position="551"/>
    </location>
</feature>
<reference evidence="3" key="2">
    <citation type="submission" date="2021-08" db="EMBL/GenBank/DDBJ databases">
        <authorList>
            <person name="Tani A."/>
            <person name="Ola A."/>
            <person name="Ogura Y."/>
            <person name="Katsura K."/>
            <person name="Hayashi T."/>
        </authorList>
    </citation>
    <scope>NUCLEOTIDE SEQUENCE</scope>
    <source>
        <strain evidence="3">LMG 23639</strain>
    </source>
</reference>
<dbReference type="PANTHER" id="PTHR46825:SF9">
    <property type="entry name" value="BETA-LACTAMASE-RELATED DOMAIN-CONTAINING PROTEIN"/>
    <property type="match status" value="1"/>
</dbReference>
<dbReference type="SUPFAM" id="SSF56601">
    <property type="entry name" value="beta-lactamase/transpeptidase-like"/>
    <property type="match status" value="1"/>
</dbReference>
<feature type="domain" description="Beta-lactamase-related" evidence="1">
    <location>
        <begin position="42"/>
        <end position="348"/>
    </location>
</feature>
<dbReference type="Pfam" id="PF11954">
    <property type="entry name" value="DUF3471"/>
    <property type="match status" value="2"/>
</dbReference>
<dbReference type="InterPro" id="IPR021860">
    <property type="entry name" value="Peptidase_S12_Pab87-rel_C"/>
</dbReference>
<gene>
    <name evidence="3" type="primary">dap</name>
    <name evidence="3" type="ORF">AOPFMNJM_1281</name>
</gene>
<dbReference type="InterPro" id="IPR050491">
    <property type="entry name" value="AmpC-like"/>
</dbReference>
<dbReference type="EMBL" id="BPQR01000021">
    <property type="protein sequence ID" value="GJE05975.1"/>
    <property type="molecule type" value="Genomic_DNA"/>
</dbReference>
<dbReference type="InterPro" id="IPR012338">
    <property type="entry name" value="Beta-lactam/transpept-like"/>
</dbReference>
<feature type="domain" description="Peptidase S12 Pab87-related C-terminal" evidence="2">
    <location>
        <begin position="375"/>
        <end position="445"/>
    </location>
</feature>
<evidence type="ECO:0000313" key="3">
    <source>
        <dbReference type="EMBL" id="GJE05975.1"/>
    </source>
</evidence>
<name>A0ABQ4SVP9_9HYPH</name>
<evidence type="ECO:0000259" key="2">
    <source>
        <dbReference type="Pfam" id="PF11954"/>
    </source>
</evidence>
<reference evidence="3" key="1">
    <citation type="journal article" date="2021" name="Front. Microbiol.">
        <title>Comprehensive Comparative Genomics and Phenotyping of Methylobacterium Species.</title>
        <authorList>
            <person name="Alessa O."/>
            <person name="Ogura Y."/>
            <person name="Fujitani Y."/>
            <person name="Takami H."/>
            <person name="Hayashi T."/>
            <person name="Sahin N."/>
            <person name="Tani A."/>
        </authorList>
    </citation>
    <scope>NUCLEOTIDE SEQUENCE</scope>
    <source>
        <strain evidence="3">LMG 23639</strain>
    </source>
</reference>
<dbReference type="RefSeq" id="WP_238274636.1">
    <property type="nucleotide sequence ID" value="NZ_BPQR01000021.1"/>
</dbReference>
<protein>
    <submittedName>
        <fullName evidence="3">D-aminopeptidase</fullName>
    </submittedName>
</protein>
<sequence length="575" mass="62470">MVDALLGLSRLVLAPLLLLAGVMAARAQEPSRAERDYAARAAALIAPYVEAGLFSGTILVAQNGKPLFRRAFGPANREWGIANTLDTHFRIGSLTKGFTAAAILKLAEAGRLDLADPVGRHVPGLPAAWEKVSLRDLLRHSSGIINFTALANYIPEIARTEHGPRELVALTESEPLLFEPGARFEYSNTNYILLGMVIEAASGRPYAEYLREAILAPLGLKETGYDDATALLPRRASGYRRGQAQWRNATPMASSATWAAGGLYATADDLLTWTEALVGGRLLSAASLEQTFADEGRGYGLGWYVGRAHDRRLWSHGGSVFGFISSLDHYPDERLTVVILANTETAPVQKISRELAALRFGIFDPPQAIVLEDVILDRYVGSYRLGPRFFLTIAREGDHLTAQGTGQAAFALLPESDRTFFSKVVDARLTFETEPDGRPTGVILRQGGLDRLGPRIDPEEAKRALAAPKPEHREVAIEPERLRAHAGRYMLAPGFAISVTFADGRLYAQATGQARNPLYAEGPRTFFLKAVDAQITFTADAAGRTTGLVLHQNGLDTAARRIEPAETARAAPRKR</sequence>
<organism evidence="3 4">
    <name type="scientific">Methylobacterium jeotgali</name>
    <dbReference type="NCBI Taxonomy" id="381630"/>
    <lineage>
        <taxon>Bacteria</taxon>
        <taxon>Pseudomonadati</taxon>
        <taxon>Pseudomonadota</taxon>
        <taxon>Alphaproteobacteria</taxon>
        <taxon>Hyphomicrobiales</taxon>
        <taxon>Methylobacteriaceae</taxon>
        <taxon>Methylobacterium</taxon>
    </lineage>
</organism>
<keyword evidence="4" id="KW-1185">Reference proteome</keyword>